<dbReference type="KEGG" id="mefw:F1737_06145"/>
<sequence>MDIKQNICPKCGGPSEEGLCNNCKAESVDWIICDERVQCVHCPTCGSLRHGNTWTDSHLEREELIFNLSMDAVHLHEDVMDVEVSYKYHDPSPNRTSVGVKVNGEIYGVPVESTCRVLIVWSKEQCDRCSRLAGSYYSGTIQLRADGRKPDDFEKERAIQISQKCEDELQEVGERLSFVTKSEETKDGVDIVISSHSIGDFITREIKKQLGGKVTRHPKLIGEKKGRPVYRITYLVRLPRYRKGDVFENRDHYYEVRGYDSNQLWVFDLKEGAGKVYKENDDGRLIGNVSDSESAFVNYIEGDVAGIMDPKTYENLECIIYPWLEIHEGQEVRFLRDYEKERIIFVG</sequence>
<dbReference type="Pfam" id="PF04981">
    <property type="entry name" value="NMD3"/>
    <property type="match status" value="1"/>
</dbReference>
<name>A0AA97FBG3_9EURY</name>
<evidence type="ECO:0000313" key="2">
    <source>
        <dbReference type="EMBL" id="WOF16325.1"/>
    </source>
</evidence>
<accession>A0AA97FBG3</accession>
<gene>
    <name evidence="2" type="ORF">F1737_06145</name>
</gene>
<dbReference type="EMBL" id="CP043875">
    <property type="protein sequence ID" value="WOF16325.1"/>
    <property type="molecule type" value="Genomic_DNA"/>
</dbReference>
<dbReference type="GeneID" id="85229743"/>
<dbReference type="AlphaFoldDB" id="A0AA97FBG3"/>
<organism evidence="2 3">
    <name type="scientific">Methanochimaera problematica</name>
    <dbReference type="NCBI Taxonomy" id="2609417"/>
    <lineage>
        <taxon>Archaea</taxon>
        <taxon>Methanobacteriati</taxon>
        <taxon>Methanobacteriota</taxon>
        <taxon>Stenosarchaea group</taxon>
        <taxon>Methanomicrobia</taxon>
        <taxon>Methanomicrobiales</taxon>
        <taxon>Methanomicrobiaceae</taxon>
        <taxon>Methanochimaera</taxon>
    </lineage>
</organism>
<keyword evidence="3" id="KW-1185">Reference proteome</keyword>
<dbReference type="RefSeq" id="WP_317135737.1">
    <property type="nucleotide sequence ID" value="NZ_CP043875.1"/>
</dbReference>
<dbReference type="InterPro" id="IPR039768">
    <property type="entry name" value="Nmd3"/>
</dbReference>
<dbReference type="InterPro" id="IPR007064">
    <property type="entry name" value="Nmd3_N"/>
</dbReference>
<evidence type="ECO:0000313" key="3">
    <source>
        <dbReference type="Proteomes" id="UP001301797"/>
    </source>
</evidence>
<dbReference type="Proteomes" id="UP001301797">
    <property type="component" value="Chromosome"/>
</dbReference>
<dbReference type="GO" id="GO:0005737">
    <property type="term" value="C:cytoplasm"/>
    <property type="evidence" value="ECO:0007669"/>
    <property type="project" value="TreeGrafter"/>
</dbReference>
<evidence type="ECO:0000259" key="1">
    <source>
        <dbReference type="Pfam" id="PF04981"/>
    </source>
</evidence>
<protein>
    <submittedName>
        <fullName evidence="2">NMD protein affecting ribosome stability and mRNA decay</fullName>
    </submittedName>
</protein>
<feature type="domain" description="Nmd3 N-terminal" evidence="1">
    <location>
        <begin position="8"/>
        <end position="238"/>
    </location>
</feature>
<dbReference type="PANTHER" id="PTHR12746:SF2">
    <property type="entry name" value="60S RIBOSOMAL EXPORT PROTEIN NMD3"/>
    <property type="match status" value="1"/>
</dbReference>
<dbReference type="GO" id="GO:0043023">
    <property type="term" value="F:ribosomal large subunit binding"/>
    <property type="evidence" value="ECO:0007669"/>
    <property type="project" value="InterPro"/>
</dbReference>
<dbReference type="PANTHER" id="PTHR12746">
    <property type="entry name" value="NONSENSE-MEDIATED MRNA DECAY PROTEIN 3"/>
    <property type="match status" value="1"/>
</dbReference>
<proteinExistence type="predicted"/>
<reference evidence="2 3" key="1">
    <citation type="submission" date="2019-09" db="EMBL/GenBank/DDBJ databases">
        <title>The complete genome of Methanoplanus sp. FWC-SCC4.</title>
        <authorList>
            <person name="Chen S.-C."/>
            <person name="Zhou Y.-Z."/>
            <person name="Lai M.-C."/>
        </authorList>
    </citation>
    <scope>NUCLEOTIDE SEQUENCE [LARGE SCALE GENOMIC DNA]</scope>
    <source>
        <strain evidence="2 3">FWC-SCC4</strain>
    </source>
</reference>